<dbReference type="GO" id="GO:0016020">
    <property type="term" value="C:membrane"/>
    <property type="evidence" value="ECO:0007669"/>
    <property type="project" value="UniProtKB-SubCell"/>
</dbReference>
<dbReference type="InterPro" id="IPR051621">
    <property type="entry name" value="T2SS_protein_J"/>
</dbReference>
<dbReference type="PIRSF" id="PIRSF004525">
    <property type="entry name" value="Pilin_peptidase-dep_B_prd"/>
    <property type="match status" value="1"/>
</dbReference>
<name>A0A443IBV0_9GAMM</name>
<evidence type="ECO:0000256" key="1">
    <source>
        <dbReference type="ARBA" id="ARBA00004167"/>
    </source>
</evidence>
<sequence>MKEQGFSLVELLVAMAISGTLMLGAAKLLPLLQIQNLQILAGFQLREELQQIMLTLEKAVRRAGYCNGQCGGEGLYIDAATGSCMLIKWDENSNGKWEGIDHYESEFYGYRIRNASMEMQRGVSRCEGAGWERISDPGFVVITQFTVRREKRLIKLRLAGYAVAFPSQRITIEHWVSGINLR</sequence>
<dbReference type="Proteomes" id="UP000288794">
    <property type="component" value="Unassembled WGS sequence"/>
</dbReference>
<evidence type="ECO:0000256" key="5">
    <source>
        <dbReference type="ARBA" id="ARBA00023136"/>
    </source>
</evidence>
<dbReference type="RefSeq" id="WP_128178238.1">
    <property type="nucleotide sequence ID" value="NZ_CP071409.1"/>
</dbReference>
<keyword evidence="8" id="KW-1185">Reference proteome</keyword>
<dbReference type="PROSITE" id="PS00409">
    <property type="entry name" value="PROKAR_NTER_METHYL"/>
    <property type="match status" value="1"/>
</dbReference>
<dbReference type="InterPro" id="IPR012902">
    <property type="entry name" value="N_methyl_site"/>
</dbReference>
<keyword evidence="3 6" id="KW-0812">Transmembrane</keyword>
<keyword evidence="5 6" id="KW-0472">Membrane</keyword>
<dbReference type="GO" id="GO:0015628">
    <property type="term" value="P:protein secretion by the type II secretion system"/>
    <property type="evidence" value="ECO:0007669"/>
    <property type="project" value="TreeGrafter"/>
</dbReference>
<gene>
    <name evidence="7" type="ORF">ED28_12005</name>
</gene>
<keyword evidence="4 6" id="KW-1133">Transmembrane helix</keyword>
<protein>
    <recommendedName>
        <fullName evidence="9">Prepilin peptidase dependent protein B</fullName>
    </recommendedName>
</protein>
<feature type="transmembrane region" description="Helical" evidence="6">
    <location>
        <begin position="6"/>
        <end position="29"/>
    </location>
</feature>
<dbReference type="EMBL" id="JMEE01000034">
    <property type="protein sequence ID" value="RWR01741.1"/>
    <property type="molecule type" value="Genomic_DNA"/>
</dbReference>
<evidence type="ECO:0008006" key="9">
    <source>
        <dbReference type="Google" id="ProtNLM"/>
    </source>
</evidence>
<keyword evidence="2" id="KW-0488">Methylation</keyword>
<evidence type="ECO:0000256" key="2">
    <source>
        <dbReference type="ARBA" id="ARBA00022481"/>
    </source>
</evidence>
<reference evidence="7 8" key="1">
    <citation type="submission" date="2014-04" db="EMBL/GenBank/DDBJ databases">
        <title>Draft genome sequence of Pantoea beijingensis strain LMG 27579, an emerging pathogen to Pleurotus eryngii with potential industrial application.</title>
        <authorList>
            <person name="Xu F."/>
            <person name="Liu Y."/>
            <person name="Wang S."/>
            <person name="Yin Y."/>
            <person name="Ma Y."/>
            <person name="Zhao S."/>
            <person name="Rong C."/>
        </authorList>
    </citation>
    <scope>NUCLEOTIDE SEQUENCE [LARGE SCALE GENOMIC DNA]</scope>
    <source>
        <strain evidence="7 8">LMG 27579</strain>
    </source>
</reference>
<comment type="subcellular location">
    <subcellularLocation>
        <location evidence="1">Membrane</location>
        <topology evidence="1">Single-pass membrane protein</topology>
    </subcellularLocation>
</comment>
<evidence type="ECO:0000313" key="8">
    <source>
        <dbReference type="Proteomes" id="UP000288794"/>
    </source>
</evidence>
<comment type="caution">
    <text evidence="7">The sequence shown here is derived from an EMBL/GenBank/DDBJ whole genome shotgun (WGS) entry which is preliminary data.</text>
</comment>
<dbReference type="Pfam" id="PF07963">
    <property type="entry name" value="N_methyl"/>
    <property type="match status" value="1"/>
</dbReference>
<evidence type="ECO:0000256" key="6">
    <source>
        <dbReference type="SAM" id="Phobius"/>
    </source>
</evidence>
<dbReference type="PANTHER" id="PTHR39583">
    <property type="entry name" value="TYPE II SECRETION SYSTEM PROTEIN J-RELATED"/>
    <property type="match status" value="1"/>
</dbReference>
<dbReference type="AlphaFoldDB" id="A0A443IBV0"/>
<dbReference type="InterPro" id="IPR016419">
    <property type="entry name" value="Prepilin_Pept-dep_B_prd"/>
</dbReference>
<evidence type="ECO:0000256" key="4">
    <source>
        <dbReference type="ARBA" id="ARBA00022989"/>
    </source>
</evidence>
<organism evidence="7 8">
    <name type="scientific">[Pantoea] beijingensis</name>
    <dbReference type="NCBI Taxonomy" id="1324864"/>
    <lineage>
        <taxon>Bacteria</taxon>
        <taxon>Pseudomonadati</taxon>
        <taxon>Pseudomonadota</taxon>
        <taxon>Gammaproteobacteria</taxon>
        <taxon>Enterobacterales</taxon>
        <taxon>Erwiniaceae</taxon>
        <taxon>Erwinia</taxon>
    </lineage>
</organism>
<proteinExistence type="predicted"/>
<evidence type="ECO:0000313" key="7">
    <source>
        <dbReference type="EMBL" id="RWR01741.1"/>
    </source>
</evidence>
<dbReference type="NCBIfam" id="TIGR02532">
    <property type="entry name" value="IV_pilin_GFxxxE"/>
    <property type="match status" value="1"/>
</dbReference>
<dbReference type="PANTHER" id="PTHR39583:SF3">
    <property type="entry name" value="PREPILIN PEPTIDASE-DEPENDENT PROTEIN B"/>
    <property type="match status" value="1"/>
</dbReference>
<accession>A0A443IBV0</accession>
<evidence type="ECO:0000256" key="3">
    <source>
        <dbReference type="ARBA" id="ARBA00022692"/>
    </source>
</evidence>
<dbReference type="NCBIfam" id="NF007848">
    <property type="entry name" value="PRK10557.1"/>
    <property type="match status" value="1"/>
</dbReference>